<evidence type="ECO:0000256" key="5">
    <source>
        <dbReference type="ARBA" id="ARBA00023284"/>
    </source>
</evidence>
<evidence type="ECO:0000313" key="12">
    <source>
        <dbReference type="Proteomes" id="UP000286003"/>
    </source>
</evidence>
<dbReference type="Gene3D" id="3.40.30.10">
    <property type="entry name" value="Glutaredoxin"/>
    <property type="match status" value="1"/>
</dbReference>
<dbReference type="Proteomes" id="UP000285013">
    <property type="component" value="Unassembled WGS sequence"/>
</dbReference>
<keyword evidence="2" id="KW-0732">Signal</keyword>
<name>A0A3E4L453_9BACE</name>
<organism evidence="9 12">
    <name type="scientific">Bacteroides intestinalis</name>
    <dbReference type="NCBI Taxonomy" id="329854"/>
    <lineage>
        <taxon>Bacteria</taxon>
        <taxon>Pseudomonadati</taxon>
        <taxon>Bacteroidota</taxon>
        <taxon>Bacteroidia</taxon>
        <taxon>Bacteroidales</taxon>
        <taxon>Bacteroidaceae</taxon>
        <taxon>Bacteroides</taxon>
    </lineage>
</organism>
<dbReference type="InterPro" id="IPR012336">
    <property type="entry name" value="Thioredoxin-like_fold"/>
</dbReference>
<accession>A0A3E4L453</accession>
<evidence type="ECO:0000259" key="6">
    <source>
        <dbReference type="Pfam" id="PF13462"/>
    </source>
</evidence>
<dbReference type="EMBL" id="QRWT01000016">
    <property type="protein sequence ID" value="RGT50072.1"/>
    <property type="molecule type" value="Genomic_DNA"/>
</dbReference>
<keyword evidence="4" id="KW-1015">Disulfide bond</keyword>
<dbReference type="PANTHER" id="PTHR13887">
    <property type="entry name" value="GLUTATHIONE S-TRANSFERASE KAPPA"/>
    <property type="match status" value="1"/>
</dbReference>
<keyword evidence="5" id="KW-0676">Redox-active center</keyword>
<dbReference type="AlphaFoldDB" id="A0A3E4L453"/>
<dbReference type="Pfam" id="PF13462">
    <property type="entry name" value="Thioredoxin_4"/>
    <property type="match status" value="1"/>
</dbReference>
<dbReference type="GO" id="GO:0016491">
    <property type="term" value="F:oxidoreductase activity"/>
    <property type="evidence" value="ECO:0007669"/>
    <property type="project" value="UniProtKB-KW"/>
</dbReference>
<evidence type="ECO:0000256" key="2">
    <source>
        <dbReference type="ARBA" id="ARBA00022729"/>
    </source>
</evidence>
<comment type="caution">
    <text evidence="9">The sequence shown here is derived from an EMBL/GenBank/DDBJ whole genome shotgun (WGS) entry which is preliminary data.</text>
</comment>
<evidence type="ECO:0000313" key="8">
    <source>
        <dbReference type="EMBL" id="RHL94052.1"/>
    </source>
</evidence>
<feature type="domain" description="Thioredoxin-like fold" evidence="6">
    <location>
        <begin position="148"/>
        <end position="300"/>
    </location>
</feature>
<dbReference type="EMBL" id="QRQM01000034">
    <property type="protein sequence ID" value="RHN02392.1"/>
    <property type="molecule type" value="Genomic_DNA"/>
</dbReference>
<dbReference type="SUPFAM" id="SSF52833">
    <property type="entry name" value="Thioredoxin-like"/>
    <property type="match status" value="1"/>
</dbReference>
<keyword evidence="3" id="KW-0560">Oxidoreductase</keyword>
<dbReference type="PANTHER" id="PTHR13887:SF14">
    <property type="entry name" value="DISULFIDE BOND FORMATION PROTEIN D"/>
    <property type="match status" value="1"/>
</dbReference>
<dbReference type="Proteomes" id="UP000286003">
    <property type="component" value="Unassembled WGS sequence"/>
</dbReference>
<dbReference type="Proteomes" id="UP000284772">
    <property type="component" value="Unassembled WGS sequence"/>
</dbReference>
<dbReference type="InterPro" id="IPR036249">
    <property type="entry name" value="Thioredoxin-like_sf"/>
</dbReference>
<reference evidence="10 11" key="1">
    <citation type="submission" date="2018-08" db="EMBL/GenBank/DDBJ databases">
        <title>A genome reference for cultivated species of the human gut microbiota.</title>
        <authorList>
            <person name="Zou Y."/>
            <person name="Xue W."/>
            <person name="Luo G."/>
        </authorList>
    </citation>
    <scope>NUCLEOTIDE SEQUENCE [LARGE SCALE GENOMIC DNA]</scope>
    <source>
        <strain evidence="7 10">AF19-10AC</strain>
        <strain evidence="9 12">AF31-23</strain>
        <strain evidence="8 11">AF36-16BH</strain>
    </source>
</reference>
<evidence type="ECO:0000313" key="7">
    <source>
        <dbReference type="EMBL" id="RGT50072.1"/>
    </source>
</evidence>
<evidence type="ECO:0000256" key="3">
    <source>
        <dbReference type="ARBA" id="ARBA00023002"/>
    </source>
</evidence>
<protein>
    <recommendedName>
        <fullName evidence="6">Thioredoxin-like fold domain-containing protein</fullName>
    </recommendedName>
</protein>
<evidence type="ECO:0000313" key="10">
    <source>
        <dbReference type="Proteomes" id="UP000284772"/>
    </source>
</evidence>
<comment type="similarity">
    <text evidence="1">Belongs to the thioredoxin family. DsbA subfamily.</text>
</comment>
<dbReference type="RefSeq" id="WP_044534402.1">
    <property type="nucleotide sequence ID" value="NZ_CABMMK010000008.1"/>
</dbReference>
<sequence>MKQILLLMLAVLLYSCSKGSEEVVAEINGHKLYASELSQVTTQETFDLLNMAYEIKMRALDDLIKRKLIEYEALERSILVDEYLDTYVDSIMTALTGADTADLSLKNSMRSVLIRHLADSLFNKAQIKRYVYPPKQPKCVVADLCVQYRGNLDAATHLIVASDFSCKRCAEFEKTLKRIYDKYHDRVKFGFVSFADEPNLASLACEAAGKYGKFWEFHDAIFSYNALPDSAYILGLAKNLGLDVAGYKQDLQSAETYNNVNHTINKLMERGLFATPTIIINNRLVYITNSYEELTKLLDKELQNK</sequence>
<dbReference type="EMBL" id="QRPE01000006">
    <property type="protein sequence ID" value="RHL94052.1"/>
    <property type="molecule type" value="Genomic_DNA"/>
</dbReference>
<evidence type="ECO:0000313" key="9">
    <source>
        <dbReference type="EMBL" id="RHN02392.1"/>
    </source>
</evidence>
<evidence type="ECO:0000313" key="11">
    <source>
        <dbReference type="Proteomes" id="UP000285013"/>
    </source>
</evidence>
<proteinExistence type="inferred from homology"/>
<evidence type="ECO:0000256" key="1">
    <source>
        <dbReference type="ARBA" id="ARBA00005791"/>
    </source>
</evidence>
<evidence type="ECO:0000256" key="4">
    <source>
        <dbReference type="ARBA" id="ARBA00023157"/>
    </source>
</evidence>
<gene>
    <name evidence="7" type="ORF">DWX27_14675</name>
    <name evidence="9" type="ORF">DWZ32_21005</name>
    <name evidence="8" type="ORF">DWZ95_07605</name>
</gene>
<dbReference type="PROSITE" id="PS51257">
    <property type="entry name" value="PROKAR_LIPOPROTEIN"/>
    <property type="match status" value="1"/>
</dbReference>